<dbReference type="HOGENOM" id="CLU_825581_0_0_9"/>
<reference evidence="2" key="1">
    <citation type="submission" date="2009-01" db="EMBL/GenBank/DDBJ databases">
        <title>Complete sequence of chromosome of Anaerocellum thermophilum DSM 6725.</title>
        <authorList>
            <person name="Lucas S."/>
            <person name="Copeland A."/>
            <person name="Lapidus A."/>
            <person name="Glavina del Rio T."/>
            <person name="Tice H."/>
            <person name="Bruce D."/>
            <person name="Goodwin L."/>
            <person name="Pitluck S."/>
            <person name="Sims D."/>
            <person name="Meincke L."/>
            <person name="Brettin T."/>
            <person name="Detter J.C."/>
            <person name="Han C."/>
            <person name="Larimer F."/>
            <person name="Land M."/>
            <person name="Hauser L."/>
            <person name="Kyrpides N."/>
            <person name="Ovchinnikova G."/>
            <person name="Kataeva I."/>
            <person name="Adams M.W.W."/>
        </authorList>
    </citation>
    <scope>NUCLEOTIDE SEQUENCE [LARGE SCALE GENOMIC DNA]</scope>
    <source>
        <strain evidence="2">ATCC BAA-1888 / DSM 6725 / Z-1320</strain>
    </source>
</reference>
<sequence>MKIGVMRKMKSIVLTSNNLNLNLKNSSCLQNPSAQKSTAEQISKSYLSPSKQNTAQNNSKISPAYVYEKGFPADEFYGKIVYERPQSKIHVSQQQENSIKALSNNATNSTSKKIIGASTIPSVFRKLENLTNDIREKISDSLKKTEINAIRTELKVGLEALRTVKGNELKYAINFLEHALQDKPSDMIITNEKSELSKKIKKNIDYKKASEKVILVAGGLLPTMKVGEEYDKNKKEFSVTFSKEHDLDLYLAINNANLYFKKENEDTISIWLQDTYNFDNATLKENSIELIDDWLKGKLTFGKWLNEFGQDLEKNHIVNEYEIKIKIETVKILIPQ</sequence>
<accession>B9MNU2</accession>
<dbReference type="KEGG" id="ate:Athe_0493"/>
<name>B9MNU2_CALBD</name>
<evidence type="ECO:0000313" key="2">
    <source>
        <dbReference type="Proteomes" id="UP000007723"/>
    </source>
</evidence>
<organism evidence="1 2">
    <name type="scientific">Caldicellulosiruptor bescii (strain ATCC BAA-1888 / DSM 6725 / KCTC 15123 / Z-1320)</name>
    <name type="common">Anaerocellum thermophilum</name>
    <dbReference type="NCBI Taxonomy" id="521460"/>
    <lineage>
        <taxon>Bacteria</taxon>
        <taxon>Bacillati</taxon>
        <taxon>Bacillota</taxon>
        <taxon>Bacillota incertae sedis</taxon>
        <taxon>Caldicellulosiruptorales</taxon>
        <taxon>Caldicellulosiruptoraceae</taxon>
        <taxon>Caldicellulosiruptor</taxon>
    </lineage>
</organism>
<dbReference type="EMBL" id="CP001393">
    <property type="protein sequence ID" value="ACM59621.1"/>
    <property type="molecule type" value="Genomic_DNA"/>
</dbReference>
<proteinExistence type="predicted"/>
<evidence type="ECO:0000313" key="1">
    <source>
        <dbReference type="EMBL" id="ACM59621.1"/>
    </source>
</evidence>
<dbReference type="AlphaFoldDB" id="B9MNU2"/>
<protein>
    <submittedName>
        <fullName evidence="1">Uncharacterized protein</fullName>
    </submittedName>
</protein>
<gene>
    <name evidence="1" type="ordered locus">Athe_0493</name>
</gene>
<dbReference type="Proteomes" id="UP000007723">
    <property type="component" value="Chromosome"/>
</dbReference>